<dbReference type="NCBIfam" id="TIGR02609">
    <property type="entry name" value="doc_partner"/>
    <property type="match status" value="1"/>
</dbReference>
<gene>
    <name evidence="2" type="ORF">BGCPKDLD_3245</name>
</gene>
<dbReference type="InterPro" id="IPR037914">
    <property type="entry name" value="SpoVT-AbrB_sf"/>
</dbReference>
<accession>A0ABQ4UXV2</accession>
<reference evidence="2" key="1">
    <citation type="journal article" date="2021" name="Front. Microbiol.">
        <title>Comprehensive Comparative Genomics and Phenotyping of Methylobacterium Species.</title>
        <authorList>
            <person name="Alessa O."/>
            <person name="Ogura Y."/>
            <person name="Fujitani Y."/>
            <person name="Takami H."/>
            <person name="Hayashi T."/>
            <person name="Sahin N."/>
            <person name="Tani A."/>
        </authorList>
    </citation>
    <scope>NUCLEOTIDE SEQUENCE</scope>
    <source>
        <strain evidence="2">DSM 14458</strain>
    </source>
</reference>
<dbReference type="SUPFAM" id="SSF89447">
    <property type="entry name" value="AbrB/MazE/MraZ-like"/>
    <property type="match status" value="1"/>
</dbReference>
<dbReference type="Proteomes" id="UP001055093">
    <property type="component" value="Unassembled WGS sequence"/>
</dbReference>
<proteinExistence type="predicted"/>
<evidence type="ECO:0000313" key="3">
    <source>
        <dbReference type="Proteomes" id="UP001055093"/>
    </source>
</evidence>
<comment type="caution">
    <text evidence="2">The sequence shown here is derived from an EMBL/GenBank/DDBJ whole genome shotgun (WGS) entry which is preliminary data.</text>
</comment>
<feature type="domain" description="SpoVT-AbrB" evidence="1">
    <location>
        <begin position="14"/>
        <end position="58"/>
    </location>
</feature>
<dbReference type="InterPro" id="IPR007159">
    <property type="entry name" value="SpoVT-AbrB_dom"/>
</dbReference>
<name>A0ABQ4UXV2_9HYPH</name>
<dbReference type="Gene3D" id="2.10.260.10">
    <property type="match status" value="1"/>
</dbReference>
<evidence type="ECO:0000259" key="1">
    <source>
        <dbReference type="Pfam" id="PF04014"/>
    </source>
</evidence>
<protein>
    <recommendedName>
        <fullName evidence="1">SpoVT-AbrB domain-containing protein</fullName>
    </recommendedName>
</protein>
<dbReference type="Pfam" id="PF04014">
    <property type="entry name" value="MazE_antitoxin"/>
    <property type="match status" value="1"/>
</dbReference>
<keyword evidence="3" id="KW-1185">Reference proteome</keyword>
<dbReference type="InterPro" id="IPR013432">
    <property type="entry name" value="Doc_partner"/>
</dbReference>
<reference evidence="2" key="2">
    <citation type="submission" date="2021-08" db="EMBL/GenBank/DDBJ databases">
        <authorList>
            <person name="Tani A."/>
            <person name="Ola A."/>
            <person name="Ogura Y."/>
            <person name="Katsura K."/>
            <person name="Hayashi T."/>
        </authorList>
    </citation>
    <scope>NUCLEOTIDE SEQUENCE</scope>
    <source>
        <strain evidence="2">DSM 14458</strain>
    </source>
</reference>
<dbReference type="EMBL" id="BPRE01000009">
    <property type="protein sequence ID" value="GJE76649.1"/>
    <property type="molecule type" value="Genomic_DNA"/>
</dbReference>
<sequence>MLNASGVEAMKLEVKRIGNSTGLILPKELVGRLKLDQGDWLHVTENNDGTLHLSPYDPTFEKGMKIAEKAMKTYRNALAELAK</sequence>
<evidence type="ECO:0000313" key="2">
    <source>
        <dbReference type="EMBL" id="GJE76649.1"/>
    </source>
</evidence>
<organism evidence="2 3">
    <name type="scientific">Methylorubrum suomiense</name>
    <dbReference type="NCBI Taxonomy" id="144191"/>
    <lineage>
        <taxon>Bacteria</taxon>
        <taxon>Pseudomonadati</taxon>
        <taxon>Pseudomonadota</taxon>
        <taxon>Alphaproteobacteria</taxon>
        <taxon>Hyphomicrobiales</taxon>
        <taxon>Methylobacteriaceae</taxon>
        <taxon>Methylorubrum</taxon>
    </lineage>
</organism>